<dbReference type="InterPro" id="IPR018097">
    <property type="entry name" value="EGF_Ca-bd_CS"/>
</dbReference>
<dbReference type="GO" id="GO:0005509">
    <property type="term" value="F:calcium ion binding"/>
    <property type="evidence" value="ECO:0007669"/>
    <property type="project" value="InterPro"/>
</dbReference>
<dbReference type="Proteomes" id="UP001152795">
    <property type="component" value="Unassembled WGS sequence"/>
</dbReference>
<dbReference type="CDD" id="cd00054">
    <property type="entry name" value="EGF_CA"/>
    <property type="match status" value="3"/>
</dbReference>
<gene>
    <name evidence="6" type="ORF">PACLA_8A084566</name>
</gene>
<keyword evidence="4" id="KW-1015">Disulfide bond</keyword>
<dbReference type="FunFam" id="2.10.25.10:FF:000038">
    <property type="entry name" value="Fibrillin 2"/>
    <property type="match status" value="2"/>
</dbReference>
<dbReference type="Gene3D" id="2.10.25.10">
    <property type="entry name" value="Laminin"/>
    <property type="match status" value="3"/>
</dbReference>
<dbReference type="InterPro" id="IPR011042">
    <property type="entry name" value="6-blade_b-propeller_TolB-like"/>
</dbReference>
<reference evidence="6" key="1">
    <citation type="submission" date="2020-04" db="EMBL/GenBank/DDBJ databases">
        <authorList>
            <person name="Alioto T."/>
            <person name="Alioto T."/>
            <person name="Gomez Garrido J."/>
        </authorList>
    </citation>
    <scope>NUCLEOTIDE SEQUENCE</scope>
    <source>
        <strain evidence="6">A484AB</strain>
    </source>
</reference>
<keyword evidence="7" id="KW-1185">Reference proteome</keyword>
<keyword evidence="2" id="KW-0732">Signal</keyword>
<dbReference type="PANTHER" id="PTHR24039">
    <property type="entry name" value="FIBRILLIN-RELATED"/>
    <property type="match status" value="1"/>
</dbReference>
<comment type="caution">
    <text evidence="6">The sequence shown here is derived from an EMBL/GenBank/DDBJ whole genome shotgun (WGS) entry which is preliminary data.</text>
</comment>
<evidence type="ECO:0000256" key="4">
    <source>
        <dbReference type="ARBA" id="ARBA00023157"/>
    </source>
</evidence>
<keyword evidence="1 5" id="KW-0245">EGF-like domain</keyword>
<dbReference type="Pfam" id="PF00008">
    <property type="entry name" value="EGF"/>
    <property type="match status" value="1"/>
</dbReference>
<dbReference type="InterPro" id="IPR000152">
    <property type="entry name" value="EGF-type_Asp/Asn_hydroxyl_site"/>
</dbReference>
<dbReference type="Gene3D" id="2.120.10.30">
    <property type="entry name" value="TolB, C-terminal domain"/>
    <property type="match status" value="2"/>
</dbReference>
<evidence type="ECO:0000256" key="1">
    <source>
        <dbReference type="ARBA" id="ARBA00022536"/>
    </source>
</evidence>
<name>A0A7D9ILS7_PARCT</name>
<evidence type="ECO:0000313" key="6">
    <source>
        <dbReference type="EMBL" id="CAB4012520.1"/>
    </source>
</evidence>
<protein>
    <submittedName>
        <fullName evidence="6">Fibrillin-2-like isoform X48</fullName>
    </submittedName>
</protein>
<evidence type="ECO:0000313" key="7">
    <source>
        <dbReference type="Proteomes" id="UP001152795"/>
    </source>
</evidence>
<dbReference type="PROSITE" id="PS01187">
    <property type="entry name" value="EGF_CA"/>
    <property type="match status" value="1"/>
</dbReference>
<dbReference type="SUPFAM" id="SSF63825">
    <property type="entry name" value="YWTD domain"/>
    <property type="match status" value="2"/>
</dbReference>
<dbReference type="SMART" id="SM00181">
    <property type="entry name" value="EGF"/>
    <property type="match status" value="3"/>
</dbReference>
<evidence type="ECO:0000256" key="5">
    <source>
        <dbReference type="PROSITE-ProRule" id="PRU00076"/>
    </source>
</evidence>
<keyword evidence="3" id="KW-0677">Repeat</keyword>
<proteinExistence type="predicted"/>
<dbReference type="PROSITE" id="PS01186">
    <property type="entry name" value="EGF_2"/>
    <property type="match status" value="3"/>
</dbReference>
<sequence length="622" mass="69799">VDECVSGSNNCHDNANCTNTVGSYTCQCKEGFTGNGVECEDLCQVPILYYANSSTIDTYNTKAGNLSSNFFLRSPDSQLVYDKHNRQILIYASGTTLSRVTLDGSNITTLATDEEHIRRFTYDGRRNIIYYIHDARDAIHMLNLTNMQDNEIGALALISNIQDLDIDVLNDCLVIVTASNLSIVLYDLRESSSVRVITYDGGSGQSLYVFEDGTIYWVIYNPSTGRFIILCTSKAGVTRNLGIWYNGEIRVVVDRLYIYVLDKDNNRIDIYSRRTLMKLGELPVPPSVCELILAFDIDECCSNNTCHMNATCSDTPGSFVCTCNEGFEPSGDDCLDINECDRGYCDPNADCVNSQGSFYCTCRSGFVGNGLNCTETCEDEILFYSTSSRIISNSSVSIPTADNNILGYDKYNRRLLYYDDTENLYSVGLNGLNSTVLINKAYIAEFAYDGERGVLYYLNRLTLKINSVNISNGEDAPVQALDSYSDIKGMEMDTKNRYLVIAKSSLPPIVRLDIISFETQEINFDGSAQALSVDQDNEVVYWVNFVVSTDKHYLMRSSYTGETVPLNVSYDGEIDLAQDYMHLYVLDKENDRIDKYNKRTWVEINVFNINDGPQRLIIAFGE</sequence>
<dbReference type="SMART" id="SM00179">
    <property type="entry name" value="EGF_CA"/>
    <property type="match status" value="3"/>
</dbReference>
<dbReference type="PROSITE" id="PS00010">
    <property type="entry name" value="ASX_HYDROXYL"/>
    <property type="match status" value="3"/>
</dbReference>
<dbReference type="OrthoDB" id="2015116at2759"/>
<feature type="non-terminal residue" evidence="6">
    <location>
        <position position="622"/>
    </location>
</feature>
<dbReference type="Pfam" id="PF12947">
    <property type="entry name" value="EGF_3"/>
    <property type="match status" value="2"/>
</dbReference>
<dbReference type="InterPro" id="IPR009030">
    <property type="entry name" value="Growth_fac_rcpt_cys_sf"/>
</dbReference>
<dbReference type="InterPro" id="IPR024731">
    <property type="entry name" value="NELL2-like_EGF"/>
</dbReference>
<comment type="caution">
    <text evidence="5">Lacks conserved residue(s) required for the propagation of feature annotation.</text>
</comment>
<accession>A0A7D9ILS7</accession>
<evidence type="ECO:0000256" key="2">
    <source>
        <dbReference type="ARBA" id="ARBA00022729"/>
    </source>
</evidence>
<dbReference type="PROSITE" id="PS50026">
    <property type="entry name" value="EGF_3"/>
    <property type="match status" value="3"/>
</dbReference>
<dbReference type="InterPro" id="IPR001881">
    <property type="entry name" value="EGF-like_Ca-bd_dom"/>
</dbReference>
<dbReference type="SUPFAM" id="SSF57184">
    <property type="entry name" value="Growth factor receptor domain"/>
    <property type="match status" value="1"/>
</dbReference>
<organism evidence="6 7">
    <name type="scientific">Paramuricea clavata</name>
    <name type="common">Red gorgonian</name>
    <name type="synonym">Violescent sea-whip</name>
    <dbReference type="NCBI Taxonomy" id="317549"/>
    <lineage>
        <taxon>Eukaryota</taxon>
        <taxon>Metazoa</taxon>
        <taxon>Cnidaria</taxon>
        <taxon>Anthozoa</taxon>
        <taxon>Octocorallia</taxon>
        <taxon>Malacalcyonacea</taxon>
        <taxon>Plexauridae</taxon>
        <taxon>Paramuricea</taxon>
    </lineage>
</organism>
<dbReference type="AlphaFoldDB" id="A0A7D9ILS7"/>
<dbReference type="EMBL" id="CACRXK020007542">
    <property type="protein sequence ID" value="CAB4012520.1"/>
    <property type="molecule type" value="Genomic_DNA"/>
</dbReference>
<dbReference type="InterPro" id="IPR000742">
    <property type="entry name" value="EGF"/>
</dbReference>
<evidence type="ECO:0000256" key="3">
    <source>
        <dbReference type="ARBA" id="ARBA00022737"/>
    </source>
</evidence>